<dbReference type="Gene3D" id="1.10.357.70">
    <property type="entry name" value="Exocyst complex component Sec6, C-terminal domain"/>
    <property type="match status" value="1"/>
</dbReference>
<dbReference type="Pfam" id="PF06046">
    <property type="entry name" value="Sec6"/>
    <property type="match status" value="1"/>
</dbReference>
<keyword evidence="3" id="KW-0268">Exocytosis</keyword>
<dbReference type="GO" id="GO:0051601">
    <property type="term" value="P:exocyst localization"/>
    <property type="evidence" value="ECO:0007669"/>
    <property type="project" value="TreeGrafter"/>
</dbReference>
<keyword evidence="2" id="KW-0813">Transport</keyword>
<dbReference type="GO" id="GO:0000145">
    <property type="term" value="C:exocyst"/>
    <property type="evidence" value="ECO:0007669"/>
    <property type="project" value="InterPro"/>
</dbReference>
<dbReference type="Pfam" id="PF20651">
    <property type="entry name" value="EXOC6_Sec15_N"/>
    <property type="match status" value="1"/>
</dbReference>
<dbReference type="GO" id="GO:0000149">
    <property type="term" value="F:SNARE binding"/>
    <property type="evidence" value="ECO:0007669"/>
    <property type="project" value="TreeGrafter"/>
</dbReference>
<dbReference type="AlphaFoldDB" id="A0A915EHY8"/>
<dbReference type="GO" id="GO:0006887">
    <property type="term" value="P:exocytosis"/>
    <property type="evidence" value="ECO:0007669"/>
    <property type="project" value="UniProtKB-KW"/>
</dbReference>
<dbReference type="Proteomes" id="UP000887574">
    <property type="component" value="Unplaced"/>
</dbReference>
<evidence type="ECO:0000256" key="2">
    <source>
        <dbReference type="ARBA" id="ARBA00022448"/>
    </source>
</evidence>
<evidence type="ECO:0000256" key="1">
    <source>
        <dbReference type="ARBA" id="ARBA00009447"/>
    </source>
</evidence>
<keyword evidence="5" id="KW-1185">Reference proteome</keyword>
<reference evidence="6" key="1">
    <citation type="submission" date="2022-11" db="UniProtKB">
        <authorList>
            <consortium name="WormBaseParasite"/>
        </authorList>
    </citation>
    <scope>IDENTIFICATION</scope>
</reference>
<proteinExistence type="inferred from homology"/>
<evidence type="ECO:0000313" key="5">
    <source>
        <dbReference type="Proteomes" id="UP000887574"/>
    </source>
</evidence>
<evidence type="ECO:0000256" key="3">
    <source>
        <dbReference type="ARBA" id="ARBA00022483"/>
    </source>
</evidence>
<comment type="similarity">
    <text evidence="1">Belongs to the SEC6 family.</text>
</comment>
<dbReference type="InterPro" id="IPR042532">
    <property type="entry name" value="EXOC3/Sec6_C"/>
</dbReference>
<sequence>MTSLTDEKKVEDSALQQVAAMFQRPSQLEKLDVLRKRADRKKAAVEAMLRTGVQSQLEGIRAAIGHLQAASDDVKQIENSMQSIFTQLQTIPQVKMKMSKLSQANTTHSQYAAAMENLKHIFNVSDTIEKSHEYIMEGKLLQAHKNIMELENARDDLMFEVHKLHSDRREYDKNLLKNYFTDVEKLVQDLAKQIWYICSRALEAVCGNESTAPQQLVSALRIIEREERIDQYYIDQKLSSNQFMPPGRPRQWRKQLFEVLLKNVRHRVEGNQFEDRTTNRQWLARYLEVCRRTVVEDLKVVKSGLVACFPPEYNIYDRFIKIYHDTIALRVKEISWIQAYPGENMLGTPKLGIQASALVQEQPLLAKSATNQLHDRFVELTRKDMSEWLDKALMQEKDDWYKHVIPEVDSNNCFYTQLPSILFGMIEDTVALSKEIAQDIVPRVIDVGVDEFHNFATKYKDASMAYKGKHFEDRAFFQQYTATMIAIANNLDICCNSTDKLEKHIRLTMEAASTSLDVSTTNDSSLSSARSATSFACVNRQELIQKIEQLKKKWNFGMQFSITALLDEIYEDIRGHLEQIMTRTWLMGSADLETICVTTADYHSDYKRLRPHIEYMLIKEILYKVVSEYVIAIDLRRLTFTNYDERHLAAERTTTFPCP</sequence>
<name>A0A915EHY8_9BILA</name>
<dbReference type="PANTHER" id="PTHR21292">
    <property type="entry name" value="EXOCYST COMPLEX COMPONENT SEC6-RELATED"/>
    <property type="match status" value="1"/>
</dbReference>
<dbReference type="InterPro" id="IPR010326">
    <property type="entry name" value="EXOC3/Sec6"/>
</dbReference>
<accession>A0A915EHY8</accession>
<evidence type="ECO:0000259" key="4">
    <source>
        <dbReference type="Pfam" id="PF20651"/>
    </source>
</evidence>
<organism evidence="5 6">
    <name type="scientific">Ditylenchus dipsaci</name>
    <dbReference type="NCBI Taxonomy" id="166011"/>
    <lineage>
        <taxon>Eukaryota</taxon>
        <taxon>Metazoa</taxon>
        <taxon>Ecdysozoa</taxon>
        <taxon>Nematoda</taxon>
        <taxon>Chromadorea</taxon>
        <taxon>Rhabditida</taxon>
        <taxon>Tylenchina</taxon>
        <taxon>Tylenchomorpha</taxon>
        <taxon>Sphaerularioidea</taxon>
        <taxon>Anguinidae</taxon>
        <taxon>Anguininae</taxon>
        <taxon>Ditylenchus</taxon>
    </lineage>
</organism>
<evidence type="ECO:0000313" key="6">
    <source>
        <dbReference type="WBParaSite" id="jg6094"/>
    </source>
</evidence>
<dbReference type="Gene3D" id="1.10.357.50">
    <property type="match status" value="1"/>
</dbReference>
<feature type="domain" description="Exocyst complex component EXOC6/Sec15 N-terminal" evidence="4">
    <location>
        <begin position="34"/>
        <end position="153"/>
    </location>
</feature>
<dbReference type="WBParaSite" id="jg6094">
    <property type="protein sequence ID" value="jg6094"/>
    <property type="gene ID" value="jg6094"/>
</dbReference>
<dbReference type="InterPro" id="IPR048359">
    <property type="entry name" value="EXOC6_Sec15_N"/>
</dbReference>
<dbReference type="PANTHER" id="PTHR21292:SF1">
    <property type="entry name" value="EXOCYST COMPLEX COMPONENT 3"/>
    <property type="match status" value="1"/>
</dbReference>
<protein>
    <submittedName>
        <fullName evidence="6">Exocyst complex component 3</fullName>
    </submittedName>
</protein>